<feature type="domain" description="DUF1731" evidence="3">
    <location>
        <begin position="253"/>
        <end position="297"/>
    </location>
</feature>
<dbReference type="Pfam" id="PF01370">
    <property type="entry name" value="Epimerase"/>
    <property type="match status" value="1"/>
</dbReference>
<dbReference type="Pfam" id="PF08338">
    <property type="entry name" value="DUF1731"/>
    <property type="match status" value="1"/>
</dbReference>
<keyword evidence="5" id="KW-1185">Reference proteome</keyword>
<dbReference type="CDD" id="cd05242">
    <property type="entry name" value="SDR_a8"/>
    <property type="match status" value="1"/>
</dbReference>
<dbReference type="PANTHER" id="PTHR11092">
    <property type="entry name" value="SUGAR NUCLEOTIDE EPIMERASE RELATED"/>
    <property type="match status" value="1"/>
</dbReference>
<dbReference type="Proteomes" id="UP000474777">
    <property type="component" value="Unassembled WGS sequence"/>
</dbReference>
<gene>
    <name evidence="4" type="ORF">GXP69_10730</name>
</gene>
<dbReference type="EMBL" id="JAAGWD010000004">
    <property type="protein sequence ID" value="NEM98172.1"/>
    <property type="molecule type" value="Genomic_DNA"/>
</dbReference>
<comment type="similarity">
    <text evidence="1">Belongs to the NAD(P)-dependent epimerase/dehydratase family. SDR39U1 subfamily.</text>
</comment>
<accession>A0A6B3LMM2</accession>
<sequence length="305" mass="34213">MPEKILITGGSGMIGTRLSEMLIDQGYEVAHLSRTPSKFSKYKTFRWDLRESYIDENAITYADYIIHLAGAGVADEKWTEERKREILKSRVDSARLLYDCLQKSEHHVKGFISASAIGIYGDSGDQLVSEESILADDFLAEVCKAWEASSWQVRELGLRTVIFRLGIVLSNLGGALPQLARPVKLMAGAPLGSGKQYMSWIHIDDACRLFIKAIEDTQFEGVYNAVAPHPVTNKEFTRELADVMHRPLVLPKVPEFALNLMLGQKSGVVLDSQRVSANKVLQTGFTFEYNYLDEALESFYDKNHS</sequence>
<feature type="domain" description="NAD-dependent epimerase/dehydratase" evidence="2">
    <location>
        <begin position="5"/>
        <end position="224"/>
    </location>
</feature>
<dbReference type="NCBIfam" id="TIGR01777">
    <property type="entry name" value="yfcH"/>
    <property type="match status" value="1"/>
</dbReference>
<reference evidence="4 5" key="1">
    <citation type="submission" date="2020-02" db="EMBL/GenBank/DDBJ databases">
        <authorList>
            <person name="Kim M.K."/>
        </authorList>
    </citation>
    <scope>NUCLEOTIDE SEQUENCE [LARGE SCALE GENOMIC DNA]</scope>
    <source>
        <strain evidence="4 5">BT327</strain>
    </source>
</reference>
<dbReference type="PANTHER" id="PTHR11092:SF0">
    <property type="entry name" value="EPIMERASE FAMILY PROTEIN SDR39U1"/>
    <property type="match status" value="1"/>
</dbReference>
<dbReference type="RefSeq" id="WP_163915061.1">
    <property type="nucleotide sequence ID" value="NZ_JAAGWD010000004.1"/>
</dbReference>
<evidence type="ECO:0000259" key="2">
    <source>
        <dbReference type="Pfam" id="PF01370"/>
    </source>
</evidence>
<evidence type="ECO:0000313" key="4">
    <source>
        <dbReference type="EMBL" id="NEM98172.1"/>
    </source>
</evidence>
<dbReference type="InterPro" id="IPR001509">
    <property type="entry name" value="Epimerase_deHydtase"/>
</dbReference>
<comment type="caution">
    <text evidence="4">The sequence shown here is derived from an EMBL/GenBank/DDBJ whole genome shotgun (WGS) entry which is preliminary data.</text>
</comment>
<evidence type="ECO:0000313" key="5">
    <source>
        <dbReference type="Proteomes" id="UP000474777"/>
    </source>
</evidence>
<protein>
    <submittedName>
        <fullName evidence="4">TIGR01777 family protein</fullName>
    </submittedName>
</protein>
<evidence type="ECO:0000259" key="3">
    <source>
        <dbReference type="Pfam" id="PF08338"/>
    </source>
</evidence>
<evidence type="ECO:0000256" key="1">
    <source>
        <dbReference type="ARBA" id="ARBA00009353"/>
    </source>
</evidence>
<dbReference type="Gene3D" id="3.40.50.720">
    <property type="entry name" value="NAD(P)-binding Rossmann-like Domain"/>
    <property type="match status" value="1"/>
</dbReference>
<dbReference type="SUPFAM" id="SSF51735">
    <property type="entry name" value="NAD(P)-binding Rossmann-fold domains"/>
    <property type="match status" value="1"/>
</dbReference>
<name>A0A6B3LMM2_9BACT</name>
<dbReference type="AlphaFoldDB" id="A0A6B3LMM2"/>
<dbReference type="InterPro" id="IPR036291">
    <property type="entry name" value="NAD(P)-bd_dom_sf"/>
</dbReference>
<proteinExistence type="inferred from homology"/>
<dbReference type="InterPro" id="IPR013549">
    <property type="entry name" value="DUF1731"/>
</dbReference>
<organism evidence="4 5">
    <name type="scientific">Pontibacter burrus</name>
    <dbReference type="NCBI Taxonomy" id="2704466"/>
    <lineage>
        <taxon>Bacteria</taxon>
        <taxon>Pseudomonadati</taxon>
        <taxon>Bacteroidota</taxon>
        <taxon>Cytophagia</taxon>
        <taxon>Cytophagales</taxon>
        <taxon>Hymenobacteraceae</taxon>
        <taxon>Pontibacter</taxon>
    </lineage>
</organism>
<dbReference type="InterPro" id="IPR010099">
    <property type="entry name" value="SDR39U1"/>
</dbReference>